<evidence type="ECO:0000259" key="1">
    <source>
        <dbReference type="Pfam" id="PF26482"/>
    </source>
</evidence>
<dbReference type="EMBL" id="CP013050">
    <property type="protein sequence ID" value="ALM74919.1"/>
    <property type="molecule type" value="Genomic_DNA"/>
</dbReference>
<dbReference type="Gene3D" id="2.70.70.10">
    <property type="entry name" value="Glucose Permease (Domain IIA)"/>
    <property type="match status" value="1"/>
</dbReference>
<protein>
    <recommendedName>
        <fullName evidence="5">Peptidase M23 domain-containing protein</fullName>
    </recommendedName>
</protein>
<proteinExistence type="predicted"/>
<dbReference type="RefSeq" id="WP_056933708.1">
    <property type="nucleotide sequence ID" value="NZ_CP013050.1"/>
</dbReference>
<dbReference type="Pfam" id="PF26483">
    <property type="entry name" value="DUF8155_C"/>
    <property type="match status" value="1"/>
</dbReference>
<dbReference type="PATRIC" id="fig|55802.8.peg.966"/>
<dbReference type="Proteomes" id="UP000066042">
    <property type="component" value="Chromosome"/>
</dbReference>
<feature type="domain" description="DUF8155" evidence="1">
    <location>
        <begin position="17"/>
        <end position="137"/>
    </location>
</feature>
<dbReference type="InterPro" id="IPR058817">
    <property type="entry name" value="DUF8155_C"/>
</dbReference>
<feature type="domain" description="DUF8155" evidence="2">
    <location>
        <begin position="149"/>
        <end position="266"/>
    </location>
</feature>
<dbReference type="InterPro" id="IPR058468">
    <property type="entry name" value="DUF8155_N"/>
</dbReference>
<accession>A0A0S1XAX0</accession>
<organism evidence="3 4">
    <name type="scientific">Thermococcus barophilus</name>
    <dbReference type="NCBI Taxonomy" id="55802"/>
    <lineage>
        <taxon>Archaea</taxon>
        <taxon>Methanobacteriati</taxon>
        <taxon>Methanobacteriota</taxon>
        <taxon>Thermococci</taxon>
        <taxon>Thermococcales</taxon>
        <taxon>Thermococcaceae</taxon>
        <taxon>Thermococcus</taxon>
    </lineage>
</organism>
<name>A0A0S1XAX0_THEBA</name>
<evidence type="ECO:0000259" key="2">
    <source>
        <dbReference type="Pfam" id="PF26483"/>
    </source>
</evidence>
<dbReference type="InterPro" id="IPR011055">
    <property type="entry name" value="Dup_hybrid_motif"/>
</dbReference>
<evidence type="ECO:0000313" key="4">
    <source>
        <dbReference type="Proteomes" id="UP000066042"/>
    </source>
</evidence>
<dbReference type="AlphaFoldDB" id="A0A0S1XAX0"/>
<reference evidence="3 4" key="1">
    <citation type="journal article" date="2016" name="Genome Announc.">
        <title>Complete genome sequence of the hyperthermophilic and piezophilic archaeon Thermococcus barophilus Ch5, capable of growth at the expense of hydrogenogenesis from carbon monoxide and formate.</title>
        <authorList>
            <person name="Oger P."/>
            <person name="Sokolova T.G."/>
            <person name="Kozhevnikova D.A."/>
            <person name="Taranov E.A."/>
            <person name="Vannier P."/>
            <person name="Lee H.S."/>
            <person name="Kwon K.K."/>
            <person name="Kang S.G."/>
            <person name="Lee J.H."/>
            <person name="Bonch-Osmolovskaya E.A."/>
            <person name="Lebedinsky A.V."/>
        </authorList>
    </citation>
    <scope>NUCLEOTIDE SEQUENCE [LARGE SCALE GENOMIC DNA]</scope>
    <source>
        <strain evidence="4">Ch5</strain>
    </source>
</reference>
<sequence>MKIARVKGLDFKIPKETWFSFFNTPYPGHKVGTAVDVYFPKKALFPFEEGKALEIKKVRTPRYVPVREDYLMIFQVDGFCLKVLHVKPSIKVGDKVYLGDEIGELVVSGFFRPWSDRHAHFELRDCKDRYRARGGFLMHPKILKLVPTIKGNKFEVVEKTEHYYWLKPLKKGKKNLTPLSFDGLPIEGGLPHYHYGAIFGKRRKVEILEAKFSVSQELLNGVGIFNADFQIFANQQKVKGIGVYCNQEKIKLIGGEFEIGDVVEIRFLKNVT</sequence>
<gene>
    <name evidence="3" type="ORF">TBCH5v1_0974</name>
</gene>
<dbReference type="GeneID" id="26136243"/>
<evidence type="ECO:0008006" key="5">
    <source>
        <dbReference type="Google" id="ProtNLM"/>
    </source>
</evidence>
<evidence type="ECO:0000313" key="3">
    <source>
        <dbReference type="EMBL" id="ALM74919.1"/>
    </source>
</evidence>
<dbReference type="Pfam" id="PF26482">
    <property type="entry name" value="DUF8155"/>
    <property type="match status" value="1"/>
</dbReference>